<evidence type="ECO:0000259" key="4">
    <source>
        <dbReference type="SMART" id="SM00854"/>
    </source>
</evidence>
<dbReference type="OrthoDB" id="9810718at2"/>
<dbReference type="SMART" id="SM00854">
    <property type="entry name" value="PGA_cap"/>
    <property type="match status" value="1"/>
</dbReference>
<dbReference type="PANTHER" id="PTHR33393:SF13">
    <property type="entry name" value="PGA BIOSYNTHESIS PROTEIN CAPA"/>
    <property type="match status" value="1"/>
</dbReference>
<feature type="region of interest" description="Disordered" evidence="2">
    <location>
        <begin position="26"/>
        <end position="63"/>
    </location>
</feature>
<dbReference type="InterPro" id="IPR029052">
    <property type="entry name" value="Metallo-depent_PP-like"/>
</dbReference>
<dbReference type="CDD" id="cd07381">
    <property type="entry name" value="MPP_CapA"/>
    <property type="match status" value="1"/>
</dbReference>
<dbReference type="EMBL" id="CP045032">
    <property type="protein sequence ID" value="QFQ01909.1"/>
    <property type="molecule type" value="Genomic_DNA"/>
</dbReference>
<evidence type="ECO:0000256" key="1">
    <source>
        <dbReference type="ARBA" id="ARBA00005662"/>
    </source>
</evidence>
<dbReference type="SUPFAM" id="SSF56300">
    <property type="entry name" value="Metallo-dependent phosphatases"/>
    <property type="match status" value="1"/>
</dbReference>
<name>A0A5J6Z9D4_9CORY</name>
<evidence type="ECO:0000313" key="5">
    <source>
        <dbReference type="EMBL" id="QFQ01909.1"/>
    </source>
</evidence>
<dbReference type="InterPro" id="IPR019079">
    <property type="entry name" value="Capsule_synth_CapA"/>
</dbReference>
<dbReference type="InterPro" id="IPR052169">
    <property type="entry name" value="CW_Biosynth-Accessory"/>
</dbReference>
<dbReference type="Gene3D" id="3.60.21.10">
    <property type="match status" value="1"/>
</dbReference>
<accession>A0A5J6Z9D4</accession>
<feature type="chain" id="PRO_5038707933" evidence="3">
    <location>
        <begin position="21"/>
        <end position="407"/>
    </location>
</feature>
<dbReference type="KEGG" id="cuo:CUROG_02595"/>
<dbReference type="PANTHER" id="PTHR33393">
    <property type="entry name" value="POLYGLUTAMINE SYNTHESIS ACCESSORY PROTEIN RV0574C-RELATED"/>
    <property type="match status" value="1"/>
</dbReference>
<feature type="compositionally biased region" description="Low complexity" evidence="2">
    <location>
        <begin position="26"/>
        <end position="38"/>
    </location>
</feature>
<sequence precursor="true">MSIIPLRVVAAISCCGLLTACTIGDSEQSSSSTGAGSSHSEDAAKGQPVASGTEEDQDEQQTYEPKTVTVAAAGDLLLHTPVSSSAQEHATGGDYNYVALMEEIGPQLNAADLAICHIEGPMNPRNENLNTGYEMVFNFPKEIARDAKRLGYEGCDFASNHTIDQGLDGLAETEQVVRDAGLGYAGPTMDEQRAGKAEMYDVGGAKIAHLAYTYTFPNNAGPTTDVPADAPWLEKALWPAIGAEGIREQARQAKEEGADFVVVSMHWGDEYQSLPNEQQQEIARELLKAEEVDAILGDHVHVVQPCEKVNGKHVIYGLGNSISNQSPLTSADFRPDVQDGIVATLTLHRDESGKVTTDMAYTPTFVEIPGHTIRTVTAESNPASFARTTGTVEALGGCEATLYSEGR</sequence>
<feature type="domain" description="Capsule synthesis protein CapA" evidence="4">
    <location>
        <begin position="69"/>
        <end position="325"/>
    </location>
</feature>
<dbReference type="RefSeq" id="WP_151902338.1">
    <property type="nucleotide sequence ID" value="NZ_CP045032.1"/>
</dbReference>
<dbReference type="Proteomes" id="UP000326711">
    <property type="component" value="Chromosome"/>
</dbReference>
<proteinExistence type="inferred from homology"/>
<evidence type="ECO:0000256" key="2">
    <source>
        <dbReference type="SAM" id="MobiDB-lite"/>
    </source>
</evidence>
<evidence type="ECO:0000313" key="6">
    <source>
        <dbReference type="Proteomes" id="UP000326711"/>
    </source>
</evidence>
<dbReference type="PROSITE" id="PS51257">
    <property type="entry name" value="PROKAR_LIPOPROTEIN"/>
    <property type="match status" value="1"/>
</dbReference>
<feature type="signal peptide" evidence="3">
    <location>
        <begin position="1"/>
        <end position="20"/>
    </location>
</feature>
<protein>
    <submittedName>
        <fullName evidence="5">Capsule biosynthesis protein CapA</fullName>
    </submittedName>
</protein>
<reference evidence="6" key="1">
    <citation type="submission" date="2019-10" db="EMBL/GenBank/DDBJ databases">
        <title>Complete genome sequence of Corynebacterium urogenitalis DSM 108747, isolated from the genital tract of a cow.</title>
        <authorList>
            <person name="Ruckert C."/>
            <person name="Ballas P."/>
            <person name="Wagener K."/>
            <person name="Drillich M."/>
            <person name="Kaempfer P."/>
            <person name="Busse H.-J."/>
            <person name="Ehling-Schulz M."/>
        </authorList>
    </citation>
    <scope>NUCLEOTIDE SEQUENCE [LARGE SCALE GENOMIC DNA]</scope>
    <source>
        <strain evidence="6">LMM 1652</strain>
    </source>
</reference>
<gene>
    <name evidence="5" type="primary">capA2</name>
    <name evidence="5" type="ORF">CUROG_02595</name>
</gene>
<dbReference type="Pfam" id="PF09587">
    <property type="entry name" value="PGA_cap"/>
    <property type="match status" value="1"/>
</dbReference>
<evidence type="ECO:0000256" key="3">
    <source>
        <dbReference type="SAM" id="SignalP"/>
    </source>
</evidence>
<comment type="similarity">
    <text evidence="1">Belongs to the CapA family.</text>
</comment>
<organism evidence="5 6">
    <name type="scientific">Corynebacterium urogenitale</name>
    <dbReference type="NCBI Taxonomy" id="2487892"/>
    <lineage>
        <taxon>Bacteria</taxon>
        <taxon>Bacillati</taxon>
        <taxon>Actinomycetota</taxon>
        <taxon>Actinomycetes</taxon>
        <taxon>Mycobacteriales</taxon>
        <taxon>Corynebacteriaceae</taxon>
        <taxon>Corynebacterium</taxon>
    </lineage>
</organism>
<keyword evidence="3" id="KW-0732">Signal</keyword>
<keyword evidence="6" id="KW-1185">Reference proteome</keyword>
<dbReference type="AlphaFoldDB" id="A0A5J6Z9D4"/>